<dbReference type="GO" id="GO:0005549">
    <property type="term" value="F:odorant binding"/>
    <property type="evidence" value="ECO:0007669"/>
    <property type="project" value="InterPro"/>
</dbReference>
<evidence type="ECO:0000313" key="2">
    <source>
        <dbReference type="EMBL" id="AYN07351.1"/>
    </source>
</evidence>
<dbReference type="CDD" id="cd23992">
    <property type="entry name" value="PBP_GOBP"/>
    <property type="match status" value="1"/>
</dbReference>
<dbReference type="InterPro" id="IPR036728">
    <property type="entry name" value="PBP_GOBP_sf"/>
</dbReference>
<dbReference type="Gene3D" id="1.10.238.20">
    <property type="entry name" value="Pheromone/general odorant binding protein domain"/>
    <property type="match status" value="1"/>
</dbReference>
<dbReference type="AlphaFoldDB" id="A0A3G2GRS5"/>
<evidence type="ECO:0000256" key="1">
    <source>
        <dbReference type="SAM" id="SignalP"/>
    </source>
</evidence>
<proteinExistence type="evidence at transcript level"/>
<gene>
    <name evidence="2" type="primary">OBP10</name>
</gene>
<dbReference type="SUPFAM" id="SSF47565">
    <property type="entry name" value="Insect pheromone/odorant-binding proteins"/>
    <property type="match status" value="1"/>
</dbReference>
<feature type="chain" id="PRO_5018318118" evidence="1">
    <location>
        <begin position="21"/>
        <end position="143"/>
    </location>
</feature>
<feature type="signal peptide" evidence="1">
    <location>
        <begin position="1"/>
        <end position="20"/>
    </location>
</feature>
<organism evidence="2">
    <name type="scientific">Yemma signatus</name>
    <dbReference type="NCBI Taxonomy" id="300820"/>
    <lineage>
        <taxon>Eukaryota</taxon>
        <taxon>Metazoa</taxon>
        <taxon>Ecdysozoa</taxon>
        <taxon>Arthropoda</taxon>
        <taxon>Hexapoda</taxon>
        <taxon>Insecta</taxon>
        <taxon>Pterygota</taxon>
        <taxon>Neoptera</taxon>
        <taxon>Paraneoptera</taxon>
        <taxon>Hemiptera</taxon>
        <taxon>Heteroptera</taxon>
        <taxon>Panheteroptera</taxon>
        <taxon>Pentatomomorpha</taxon>
        <taxon>Lygaeoidea</taxon>
        <taxon>Berytidae</taxon>
        <taxon>Yemma</taxon>
    </lineage>
</organism>
<accession>A0A3G2GRS5</accession>
<keyword evidence="1" id="KW-0732">Signal</keyword>
<name>A0A3G2GRS5_9HEMI</name>
<sequence>MAAAVASLLLILPLVALTQGAAVKDQIAAIGKKCVAETKLSPDRAGIAFNQEIPKTDSEKCFLECVYKGAGVVVDNKFSLAGSEKMVKATFAGTPQEAVAHKLVQTCDKLIAPKAGENCSLGRVVRECFVNNGKSVNFFPSAA</sequence>
<dbReference type="Pfam" id="PF01395">
    <property type="entry name" value="PBP_GOBP"/>
    <property type="match status" value="1"/>
</dbReference>
<dbReference type="EMBL" id="MG719267">
    <property type="protein sequence ID" value="AYN07351.1"/>
    <property type="molecule type" value="mRNA"/>
</dbReference>
<reference evidence="2" key="1">
    <citation type="submission" date="2017-12" db="EMBL/GenBank/DDBJ databases">
        <authorList>
            <person name="Song Y."/>
        </authorList>
    </citation>
    <scope>NUCLEOTIDE SEQUENCE</scope>
    <source>
        <tissue evidence="2">Antennae</tissue>
    </source>
</reference>
<dbReference type="InterPro" id="IPR006170">
    <property type="entry name" value="PBP/GOBP"/>
</dbReference>
<protein>
    <submittedName>
        <fullName evidence="2">Odorant-binding protein 10</fullName>
    </submittedName>
</protein>